<feature type="compositionally biased region" description="Low complexity" evidence="1">
    <location>
        <begin position="169"/>
        <end position="189"/>
    </location>
</feature>
<feature type="compositionally biased region" description="Basic and acidic residues" evidence="1">
    <location>
        <begin position="883"/>
        <end position="928"/>
    </location>
</feature>
<feature type="compositionally biased region" description="Basic and acidic residues" evidence="1">
    <location>
        <begin position="2815"/>
        <end position="2845"/>
    </location>
</feature>
<evidence type="ECO:0000313" key="3">
    <source>
        <dbReference type="Proteomes" id="UP000028837"/>
    </source>
</evidence>
<proteinExistence type="predicted"/>
<feature type="compositionally biased region" description="Basic and acidic residues" evidence="1">
    <location>
        <begin position="630"/>
        <end position="671"/>
    </location>
</feature>
<dbReference type="OrthoDB" id="348450at2759"/>
<feature type="compositionally biased region" description="Gly residues" evidence="1">
    <location>
        <begin position="1226"/>
        <end position="1235"/>
    </location>
</feature>
<feature type="compositionally biased region" description="Low complexity" evidence="1">
    <location>
        <begin position="1314"/>
        <end position="1329"/>
    </location>
</feature>
<feature type="compositionally biased region" description="Basic and acidic residues" evidence="1">
    <location>
        <begin position="356"/>
        <end position="378"/>
    </location>
</feature>
<feature type="compositionally biased region" description="Basic and acidic residues" evidence="1">
    <location>
        <begin position="1172"/>
        <end position="1184"/>
    </location>
</feature>
<dbReference type="VEuPathDB" id="ToxoDB:TGDOM2_309250"/>
<sequence>MRRLSISAGTPSTKGGGKACVVSASDVPPSLSRASESHLPRPREEPAQAIPAALPFSPASSLPASPGSGGSGVCTPDSRGQAGAAGGPQGGRRGRKSVQTVKAGQSPAPLVAGSPRGDRLPCQKEEGSVSEQKDLPSVSRCSASPAGPPSVGAEAPLSSLSRSRRPSVADARSPLLAASAAVPSATSALRPSRAETVSLTGASPPPAVVEPQPAGDGIAEKASSSRTGSSEEDQDAPGVFSQRASRSKEDGRDVALLGGQDERREELREERGRGRRQGSVAESRLQAPASKTEREGKKAEADKKEETGKSTGRQRLPPSRCRHRVEEPRWDEEDESELSEYAGFASGVNAGFPGAEKLEKECVRSREEKRRRRDEKGNETGSPQPERGGEEDARGAMRHGEAGKDPAADASGDAREGAPLPEQADSEKECAEKKARQQPGRTEESRGKRENARGEDEQQEEAEKKRGKKEDLRKKKVSSVRRPDEEKEETEVDVVMTDANEAEREAVHAERRESAESGEGAEAREEKKRRVEGREPAKLEEAMGEAREAQSDGRREEDGRGPSPGEAEGPEGLDRDSHGVCRGNLGGDRGRNSHAEKETSESLLGETAKAARQLEEREGGRGSEVQQENETEKGERRRGLKSDGRSKTGLGRDADHGKATRRSEKPPEESRQQTSASPSSTSSSSSAAVVGTESDACDASAEKIERGGSPGRAALAAPAADSLQVCDADPASACVGTLKRTGECSAEGDEVAAVQSHGKARLGEKREIPQGAVAGLDSERRRKGERKEARESSLSVSGSRKIQDAYLSDIAAEDAHPGDRLAASEVKSSASSEAPASPGTAREDGASRLAATSPSRSQGGGASTVATRSSSRIAAKTQVPEPASRREEREERRQREDKLWERVHRRRDSEKEEKGGEIRYEREEKSGEETEANTEDAKKGGERSSTSPESELLPSRQKSSSDFKGPVKGSRRGPVTLFSEPSAPPANDEPSDAGGATPSSEAKLGTGRPKRSASAKAFSAEKVNRSRKAASEKEDSGVHTPQNSSDASRPRAESATEAAPRGPEGPGTSDDPAAGVVVSGSDDRAAGSASKQRPLDLMSPARSAASPLERPSAPVSPVAEAVSSASPLASQREAAPARRSARQQQRQAALATSLSRCLEGDGAEYVEAQPRSSKEGQDSLKDIAPRVADAAASSPDSTEETPGSDASATSADPSGGAAESGRRGGRGGSGSGASSGCGAAVETRRSLLGLTITNSPYWSRPSTHGSAAGGSSASARGSNGDAAKAGKEGRDSETQAKSAGSSLAVRPRLRPGKASNSASGPAGDAGASGTLPSRRGPGAAASPSERACEKKAENRESGEEHRESGERERELKREASDEMAKNGGCRREDVRKARRGEEEKRGKADERERRKAEEDLEKESRERGAKKAGHGSGSGTRSGLLPRLRTRGFGREEQGENTDGENEDAGLSGTQRRDFLPTRGTQSAKRSRRAAEAMAAVAAGAAAAARERRRQGSTRHLGDQREEEGGEEREEEGEEDRISFFRHEGASSPESRQESAALLGFSSTSISRDTSPEKDDAGLRSRRLSVSSLQREEEKTRGEARETRASKARRSAVARDEAEKREGESEKKEETQVTEESQKDEGKEDLKELERRRRRLTRGREEENEWPKFGRGRTRRASLLSSASLSRHGNGSRAAAAGGDEQEAYEELREKSREEEKEMKEATEKDEGEAGGETEEHGELPSSPVAVAPRSTRGFTCAKRQSPSLGEASRLLDSTEGEEKREGEEKKGEESGSEGPSVSPSHGVRAASRQSKHEASRESGDFEQDEKKGEEADPDPGDAASAEERGREEGGLNREGDREGDEGEGGEEIEKKEEKSLAGTEERETETGEGRDDASAPSADRDRHSQEDRHEKRKAKETSADRPADGEEKDSVADGVVRRTGTRLSAARQMTPKNEEGESAGAKKDGKQAEEGGGEVTAFKAVIAKLVAFNEADKVRYPQWYTGPVGAFEPRHNQLCWWRFRVQAKYQPGRVVMDFNEEIRCGRLTEAVKQQLFVTCVRRTHGTGSAQHLVCRSNTDETGGPAEPPHIGDIVIVQNLEDLKFSVCNWKVTKPLPFPAGEMQVRLERASGSALGVLNSLTRAKKFLQIREKYSGLQFGSVESLEKQLLDILAREHLKPTLEIVAHLQQVDVGHVLQTYTSMPPGWDWTAFQKEQDRLVAQRRRGKADASAALEDESAPSETSGSTGRLGQAPASPPFGSSSPFSSSACTARSSGAKAGASGREDAAFSGASSLRSAVGDTPTVSTSTFSAPSASPRRVVYATLPPHIAAARARVTLGAGGAGPSLQAIPVLSSLTQSLASSSLLDDDSLSLLADLPPSHPLFLNLLNQSREPPTPRADAVVGALPGLSGQWIRMLSQLILRRDALLHLLQPVSLDLLHNPTRVFGPLPALLPPDLLLQVSLATGDAGPACHLLTANLYLARLADNAAVRTLDPAQKRIRVLQSSRAETADRSSFAERLLGARDEKRARKWSAERHTDAEKPHRPKKKRRRDPNEPPRRRGRPPNRLRFASGDVSSFAARETSAGPQSSSAPKGPSSSSLTSSSLSSSSWSSSSSSSSSSSAACAASLRRSLLLPASSSSQSENAPPVSYEMGHSITFSVGLTYGRLFLPSLISELSPNKRRSVHGRCSDDEVSETELLETLDRRSRAKRLFDRQITCAPWIGCCPSQSAELAAALALGTAKTEPSSSSLSSSSDLLASSAVSHGEKWTTERQERTLEAARPAIEETPSAGEKEDAREMGGDTNETTFREAASLERNAPGEREAVVREEQKTEEEQAKESVAKEDKKLNQSRHANSGDAPPSSLETSSVDRCFLREVSASFPARESVSEKSRNGEHEGEKRCRKELGTVRVKKQMTLWSSWGLAKKREDPPEKSSQLTSLSKPRQEPSKSIPGDDKQEANRASSQRSSLSARGLGDQVSLDSGAQQSRLRVTLRVGDEKAVDEERETSVNVEAGEGEAASGHKVGKPEGTKTDGIRGDNPGDERRAGEEAGSWNSNLIFFSPLSVCSQADGEEQIEEESRYSSCPAGESCSNVEQERVKGERGDAESARHSPGQAKRARDMPEGDSQHEGEQKKFLDCVPLVAAEASGVWSDIAGKTQKTPASEAPRGRPDEKTGDAEETRRVAACFSSSPLCRAEHELFSEGESELQAAMRLSVSDFEEEEEGDILRKEEREVPGVACDPARPSASCAAASSPAAKEREDEGRSGVSEAARTADKRLERPGESTERAQGRERERSTGSGGDVAAEEGDEWDPRPPLSLAQSAGLKEEKSRDRDQRERTEERREGKYAREGDETHRKRQTRRDSGRELEMPNASREPRFPFCTPGPYESVNLNLLCLHNSCDDEDFLLRVALEKVSSKPPPLDELERCFTTHGERFDLHWLDRRLANTQKLQKLQPELVRLLTSYRTRMATASRLAASSSSAPPAPSASASSSPSSASASRSASFSGSSRSTSSVAPAPRASSSFSVARLAEGLGAREKSFQTLKEKQEAGAVLLRQALRLFAKEKEHLLQKRAKCREKREKDGPPLSSWLPAVETLRTEKRSDDAALLPRLQPSYDWQVEALAALPNRSLPADNEARKGEREDARKDEQKDKEIPVEFEALFNTLRILAKQKVSSTLPSSSSSLSSSVSSSLPSPRSSSLSGVRCAGSGASGGGGREGRAGDEKGEKGAVSPDSVEGNACEDPEKREREEERSVREALLQEELKEIEEWRQIFVELLSMQPGTPKNPHVLRGPVDGFVVPARG</sequence>
<name>A0A086KJX1_TOXGO</name>
<feature type="compositionally biased region" description="Basic and acidic residues" evidence="1">
    <location>
        <begin position="1590"/>
        <end position="1605"/>
    </location>
</feature>
<feature type="compositionally biased region" description="Basic and acidic residues" evidence="1">
    <location>
        <begin position="2940"/>
        <end position="2956"/>
    </location>
</feature>
<feature type="compositionally biased region" description="Basic and acidic residues" evidence="1">
    <location>
        <begin position="2883"/>
        <end position="2904"/>
    </location>
</feature>
<feature type="region of interest" description="Disordered" evidence="1">
    <location>
        <begin position="3672"/>
        <end position="3750"/>
    </location>
</feature>
<feature type="compositionally biased region" description="Basic and acidic residues" evidence="1">
    <location>
        <begin position="2788"/>
        <end position="2797"/>
    </location>
</feature>
<feature type="compositionally biased region" description="Basic and acidic residues" evidence="1">
    <location>
        <begin position="260"/>
        <end position="272"/>
    </location>
</feature>
<feature type="compositionally biased region" description="Basic and acidic residues" evidence="1">
    <location>
        <begin position="1613"/>
        <end position="1651"/>
    </location>
</feature>
<feature type="compositionally biased region" description="Low complexity" evidence="1">
    <location>
        <begin position="3235"/>
        <end position="3252"/>
    </location>
</feature>
<feature type="compositionally biased region" description="Basic and acidic residues" evidence="1">
    <location>
        <begin position="1868"/>
        <end position="1932"/>
    </location>
</feature>
<feature type="compositionally biased region" description="Basic and acidic residues" evidence="1">
    <location>
        <begin position="1346"/>
        <end position="1425"/>
    </location>
</feature>
<feature type="compositionally biased region" description="Basic and acidic residues" evidence="1">
    <location>
        <begin position="2761"/>
        <end position="2775"/>
    </location>
</feature>
<feature type="compositionally biased region" description="Basic and acidic residues" evidence="1">
    <location>
        <begin position="3222"/>
        <end position="3231"/>
    </location>
</feature>
<feature type="compositionally biased region" description="Low complexity" evidence="1">
    <location>
        <begin position="823"/>
        <end position="838"/>
    </location>
</feature>
<feature type="compositionally biased region" description="Low complexity" evidence="1">
    <location>
        <begin position="1265"/>
        <end position="1283"/>
    </location>
</feature>
<feature type="compositionally biased region" description="Basic and acidic residues" evidence="1">
    <location>
        <begin position="2523"/>
        <end position="2539"/>
    </location>
</feature>
<feature type="region of interest" description="Disordered" evidence="1">
    <location>
        <begin position="2760"/>
        <end position="3050"/>
    </location>
</feature>
<feature type="region of interest" description="Disordered" evidence="1">
    <location>
        <begin position="755"/>
        <end position="1239"/>
    </location>
</feature>
<feature type="compositionally biased region" description="Low complexity" evidence="1">
    <location>
        <begin position="2254"/>
        <end position="2278"/>
    </location>
</feature>
<feature type="compositionally biased region" description="Low complexity" evidence="1">
    <location>
        <begin position="3672"/>
        <end position="3706"/>
    </location>
</feature>
<feature type="compositionally biased region" description="Basic and acidic residues" evidence="1">
    <location>
        <begin position="1658"/>
        <end position="1668"/>
    </location>
</feature>
<feature type="compositionally biased region" description="Basic and acidic residues" evidence="1">
    <location>
        <begin position="3322"/>
        <end position="3366"/>
    </location>
</feature>
<feature type="compositionally biased region" description="Basic and acidic residues" evidence="1">
    <location>
        <begin position="1842"/>
        <end position="1857"/>
    </location>
</feature>
<evidence type="ECO:0000256" key="1">
    <source>
        <dbReference type="SAM" id="MobiDB-lite"/>
    </source>
</evidence>
<evidence type="ECO:0000313" key="2">
    <source>
        <dbReference type="EMBL" id="KFG44689.1"/>
    </source>
</evidence>
<protein>
    <recommendedName>
        <fullName evidence="4">AT hook motif-containing protein</fullName>
    </recommendedName>
</protein>
<feature type="compositionally biased region" description="Polar residues" evidence="1">
    <location>
        <begin position="2976"/>
        <end position="2986"/>
    </location>
</feature>
<feature type="region of interest" description="Disordered" evidence="1">
    <location>
        <begin position="3210"/>
        <end position="3377"/>
    </location>
</feature>
<feature type="compositionally biased region" description="Basic and acidic residues" evidence="1">
    <location>
        <begin position="3714"/>
        <end position="3725"/>
    </location>
</feature>
<feature type="compositionally biased region" description="Polar residues" evidence="1">
    <location>
        <begin position="1253"/>
        <end position="1264"/>
    </location>
</feature>
<feature type="compositionally biased region" description="Low complexity" evidence="1">
    <location>
        <begin position="1492"/>
        <end position="1504"/>
    </location>
</feature>
<feature type="region of interest" description="Disordered" evidence="1">
    <location>
        <begin position="1"/>
        <end position="723"/>
    </location>
</feature>
<feature type="compositionally biased region" description="Basic and acidic residues" evidence="1">
    <location>
        <begin position="1811"/>
        <end position="1831"/>
    </location>
</feature>
<feature type="compositionally biased region" description="Basic and acidic residues" evidence="1">
    <location>
        <begin position="3022"/>
        <end position="3045"/>
    </location>
</feature>
<feature type="compositionally biased region" description="Basic and acidic residues" evidence="1">
    <location>
        <begin position="425"/>
        <end position="473"/>
    </location>
</feature>
<feature type="compositionally biased region" description="Basic and acidic residues" evidence="1">
    <location>
        <begin position="1536"/>
        <end position="1545"/>
    </location>
</feature>
<feature type="compositionally biased region" description="Basic and acidic residues" evidence="1">
    <location>
        <begin position="777"/>
        <end position="791"/>
    </location>
</feature>
<feature type="compositionally biased region" description="Basic and acidic residues" evidence="1">
    <location>
        <begin position="116"/>
        <end position="134"/>
    </location>
</feature>
<feature type="compositionally biased region" description="Basic and acidic residues" evidence="1">
    <location>
        <begin position="387"/>
        <end position="416"/>
    </location>
</feature>
<feature type="compositionally biased region" description="Basic and acidic residues" evidence="1">
    <location>
        <begin position="3114"/>
        <end position="3131"/>
    </location>
</feature>
<feature type="compositionally biased region" description="Basic and acidic residues" evidence="1">
    <location>
        <begin position="1777"/>
        <end position="1790"/>
    </location>
</feature>
<feature type="compositionally biased region" description="Basic and acidic residues" evidence="1">
    <location>
        <begin position="1953"/>
        <end position="1970"/>
    </location>
</feature>
<feature type="region of interest" description="Disordered" evidence="1">
    <location>
        <begin position="2290"/>
        <end position="2309"/>
    </location>
</feature>
<feature type="compositionally biased region" description="Basic and acidic residues" evidence="1">
    <location>
        <begin position="291"/>
        <end position="308"/>
    </location>
</feature>
<feature type="compositionally biased region" description="Basic and acidic residues" evidence="1">
    <location>
        <begin position="3163"/>
        <end position="3179"/>
    </location>
</feature>
<feature type="compositionally biased region" description="Low complexity" evidence="1">
    <location>
        <begin position="2957"/>
        <end position="2969"/>
    </location>
</feature>
<feature type="compositionally biased region" description="Low complexity" evidence="1">
    <location>
        <begin position="674"/>
        <end position="688"/>
    </location>
</feature>
<dbReference type="Proteomes" id="UP000028837">
    <property type="component" value="Unassembled WGS sequence"/>
</dbReference>
<feature type="compositionally biased region" description="Basic and acidic residues" evidence="1">
    <location>
        <begin position="3091"/>
        <end position="3106"/>
    </location>
</feature>
<feature type="compositionally biased region" description="Basic and acidic residues" evidence="1">
    <location>
        <begin position="588"/>
        <end position="600"/>
    </location>
</feature>
<accession>A0A086KJX1</accession>
<feature type="compositionally biased region" description="Basic and acidic residues" evidence="1">
    <location>
        <begin position="3269"/>
        <end position="3293"/>
    </location>
</feature>
<feature type="compositionally biased region" description="Low complexity" evidence="1">
    <location>
        <begin position="2580"/>
        <end position="2615"/>
    </location>
</feature>
<feature type="compositionally biased region" description="Basic and acidic residues" evidence="1">
    <location>
        <begin position="3632"/>
        <end position="3650"/>
    </location>
</feature>
<feature type="compositionally biased region" description="Basic and acidic residues" evidence="1">
    <location>
        <begin position="1570"/>
        <end position="1579"/>
    </location>
</feature>
<reference evidence="2 3" key="1">
    <citation type="submission" date="2014-02" db="EMBL/GenBank/DDBJ databases">
        <authorList>
            <person name="Sibley D."/>
            <person name="Venepally P."/>
            <person name="Karamycheva S."/>
            <person name="Hadjithomas M."/>
            <person name="Khan A."/>
            <person name="Brunk B."/>
            <person name="Roos D."/>
            <person name="Caler E."/>
            <person name="Lorenzi H."/>
        </authorList>
    </citation>
    <scope>NUCLEOTIDE SEQUENCE [LARGE SCALE GENOMIC DNA]</scope>
    <source>
        <strain evidence="2 3">GAB2-2007-GAL-DOM2</strain>
    </source>
</reference>
<feature type="region of interest" description="Disordered" evidence="1">
    <location>
        <begin position="2523"/>
        <end position="2615"/>
    </location>
</feature>
<feature type="compositionally biased region" description="Basic and acidic residues" evidence="1">
    <location>
        <begin position="612"/>
        <end position="621"/>
    </location>
</feature>
<dbReference type="EMBL" id="AHZU02000413">
    <property type="protein sequence ID" value="KFG44689.1"/>
    <property type="molecule type" value="Genomic_DNA"/>
</dbReference>
<feature type="region of interest" description="Disordered" evidence="1">
    <location>
        <begin position="2216"/>
        <end position="2279"/>
    </location>
</feature>
<feature type="compositionally biased region" description="Low complexity" evidence="1">
    <location>
        <begin position="51"/>
        <end position="66"/>
    </location>
</feature>
<feature type="compositionally biased region" description="Basic and acidic residues" evidence="1">
    <location>
        <begin position="35"/>
        <end position="46"/>
    </location>
</feature>
<feature type="compositionally biased region" description="Low complexity" evidence="1">
    <location>
        <begin position="2298"/>
        <end position="2309"/>
    </location>
</feature>
<feature type="compositionally biased region" description="Basic and acidic residues" evidence="1">
    <location>
        <begin position="1284"/>
        <end position="1294"/>
    </location>
</feature>
<gene>
    <name evidence="2" type="ORF">TGDOM2_309250</name>
</gene>
<evidence type="ECO:0008006" key="4">
    <source>
        <dbReference type="Google" id="ProtNLM"/>
    </source>
</evidence>
<feature type="compositionally biased region" description="Polar residues" evidence="1">
    <location>
        <begin position="2930"/>
        <end position="2939"/>
    </location>
</feature>
<comment type="caution">
    <text evidence="2">The sequence shown here is derived from an EMBL/GenBank/DDBJ whole genome shotgun (WGS) entry which is preliminary data.</text>
</comment>
<feature type="compositionally biased region" description="Low complexity" evidence="1">
    <location>
        <begin position="1677"/>
        <end position="1687"/>
    </location>
</feature>
<feature type="compositionally biased region" description="Low complexity" evidence="1">
    <location>
        <begin position="711"/>
        <end position="723"/>
    </location>
</feature>
<feature type="compositionally biased region" description="Basic and acidic residues" evidence="1">
    <location>
        <begin position="501"/>
        <end position="560"/>
    </location>
</feature>
<organism evidence="2 3">
    <name type="scientific">Toxoplasma gondii GAB2-2007-GAL-DOM2</name>
    <dbReference type="NCBI Taxonomy" id="1130820"/>
    <lineage>
        <taxon>Eukaryota</taxon>
        <taxon>Sar</taxon>
        <taxon>Alveolata</taxon>
        <taxon>Apicomplexa</taxon>
        <taxon>Conoidasida</taxon>
        <taxon>Coccidia</taxon>
        <taxon>Eucoccidiorida</taxon>
        <taxon>Eimeriorina</taxon>
        <taxon>Sarcocystidae</taxon>
        <taxon>Toxoplasma</taxon>
    </lineage>
</organism>
<feature type="compositionally biased region" description="Basic and acidic residues" evidence="1">
    <location>
        <begin position="3740"/>
        <end position="3750"/>
    </location>
</feature>
<feature type="compositionally biased region" description="Low complexity" evidence="1">
    <location>
        <begin position="943"/>
        <end position="956"/>
    </location>
</feature>
<feature type="region of interest" description="Disordered" evidence="1">
    <location>
        <begin position="3471"/>
        <end position="3516"/>
    </location>
</feature>
<feature type="region of interest" description="Disordered" evidence="1">
    <location>
        <begin position="3066"/>
        <end position="3131"/>
    </location>
</feature>
<feature type="region of interest" description="Disordered" evidence="1">
    <location>
        <begin position="1253"/>
        <end position="1972"/>
    </location>
</feature>
<feature type="compositionally biased region" description="Low complexity" evidence="1">
    <location>
        <begin position="1111"/>
        <end position="1151"/>
    </location>
</feature>
<feature type="region of interest" description="Disordered" evidence="1">
    <location>
        <begin position="3146"/>
        <end position="3179"/>
    </location>
</feature>
<feature type="compositionally biased region" description="Basic and acidic residues" evidence="1">
    <location>
        <begin position="1706"/>
        <end position="1725"/>
    </location>
</feature>
<feature type="region of interest" description="Disordered" evidence="1">
    <location>
        <begin position="3626"/>
        <end position="3650"/>
    </location>
</feature>
<feature type="compositionally biased region" description="Acidic residues" evidence="1">
    <location>
        <begin position="1858"/>
        <end position="1867"/>
    </location>
</feature>
<feature type="compositionally biased region" description="Acidic residues" evidence="1">
    <location>
        <begin position="1455"/>
        <end position="1464"/>
    </location>
</feature>
<feature type="compositionally biased region" description="Polar residues" evidence="1">
    <location>
        <begin position="1194"/>
        <end position="1212"/>
    </location>
</feature>
<feature type="compositionally biased region" description="Acidic residues" evidence="1">
    <location>
        <begin position="1521"/>
        <end position="1535"/>
    </location>
</feature>
<feature type="compositionally biased region" description="Acidic residues" evidence="1">
    <location>
        <begin position="329"/>
        <end position="338"/>
    </location>
</feature>